<dbReference type="Proteomes" id="UP000548476">
    <property type="component" value="Unassembled WGS sequence"/>
</dbReference>
<evidence type="ECO:0000313" key="2">
    <source>
        <dbReference type="EMBL" id="MBB6035492.1"/>
    </source>
</evidence>
<feature type="compositionally biased region" description="Basic residues" evidence="1">
    <location>
        <begin position="167"/>
        <end position="180"/>
    </location>
</feature>
<protein>
    <submittedName>
        <fullName evidence="2">Uncharacterized protein</fullName>
    </submittedName>
</protein>
<comment type="caution">
    <text evidence="2">The sequence shown here is derived from an EMBL/GenBank/DDBJ whole genome shotgun (WGS) entry which is preliminary data.</text>
</comment>
<sequence length="236" mass="26110">MAPGPFAQAVRALWLGFRAAARCPSATRPLALRHHGSTADAFVRPGPVLPFSVRCPPSRFAGSPWHRNACVSGATACRALRSPGSAPPHVLPCGSASTARLARHLWASRRSRRSRRMRLARRGARVFGAPLPAWYAPLRVQLMPPSAEPPRRKPVPTGPGPSGATDRRHRHSPGPRRRTCCRVARPPQHVRWRGTSWLRFAAIACSAHRYRPGSRHFAFSWCRLRPPRPVSRFAVP</sequence>
<gene>
    <name evidence="2" type="ORF">HNR73_003349</name>
</gene>
<dbReference type="EMBL" id="JACHGT010000006">
    <property type="protein sequence ID" value="MBB6035492.1"/>
    <property type="molecule type" value="Genomic_DNA"/>
</dbReference>
<name>A0A841FPL6_9ACTN</name>
<reference evidence="2 3" key="1">
    <citation type="submission" date="2020-08" db="EMBL/GenBank/DDBJ databases">
        <title>Genomic Encyclopedia of Type Strains, Phase IV (KMG-IV): sequencing the most valuable type-strain genomes for metagenomic binning, comparative biology and taxonomic classification.</title>
        <authorList>
            <person name="Goeker M."/>
        </authorList>
    </citation>
    <scope>NUCLEOTIDE SEQUENCE [LARGE SCALE GENOMIC DNA]</scope>
    <source>
        <strain evidence="2 3">YIM 65646</strain>
    </source>
</reference>
<proteinExistence type="predicted"/>
<evidence type="ECO:0000256" key="1">
    <source>
        <dbReference type="SAM" id="MobiDB-lite"/>
    </source>
</evidence>
<organism evidence="2 3">
    <name type="scientific">Phytomonospora endophytica</name>
    <dbReference type="NCBI Taxonomy" id="714109"/>
    <lineage>
        <taxon>Bacteria</taxon>
        <taxon>Bacillati</taxon>
        <taxon>Actinomycetota</taxon>
        <taxon>Actinomycetes</taxon>
        <taxon>Micromonosporales</taxon>
        <taxon>Micromonosporaceae</taxon>
        <taxon>Phytomonospora</taxon>
    </lineage>
</organism>
<keyword evidence="3" id="KW-1185">Reference proteome</keyword>
<accession>A0A841FPL6</accession>
<evidence type="ECO:0000313" key="3">
    <source>
        <dbReference type="Proteomes" id="UP000548476"/>
    </source>
</evidence>
<feature type="region of interest" description="Disordered" evidence="1">
    <location>
        <begin position="145"/>
        <end position="180"/>
    </location>
</feature>
<dbReference type="AlphaFoldDB" id="A0A841FPL6"/>